<feature type="domain" description="SbsA Ig-like" evidence="3">
    <location>
        <begin position="264"/>
        <end position="359"/>
    </location>
</feature>
<dbReference type="InterPro" id="IPR014755">
    <property type="entry name" value="Cu-Rt/internalin_Ig-like"/>
</dbReference>
<dbReference type="Gene3D" id="2.60.40.3710">
    <property type="match status" value="4"/>
</dbReference>
<accession>A0A2W5VSH2</accession>
<feature type="compositionally biased region" description="Gly residues" evidence="2">
    <location>
        <begin position="1"/>
        <end position="58"/>
    </location>
</feature>
<feature type="compositionally biased region" description="Low complexity" evidence="2">
    <location>
        <begin position="359"/>
        <end position="376"/>
    </location>
</feature>
<keyword evidence="1" id="KW-0732">Signal</keyword>
<reference evidence="4 5" key="1">
    <citation type="submission" date="2017-08" db="EMBL/GenBank/DDBJ databases">
        <title>Infants hospitalized years apart are colonized by the same room-sourced microbial strains.</title>
        <authorList>
            <person name="Brooks B."/>
            <person name="Olm M.R."/>
            <person name="Firek B.A."/>
            <person name="Baker R."/>
            <person name="Thomas B.C."/>
            <person name="Morowitz M.J."/>
            <person name="Banfield J.F."/>
        </authorList>
    </citation>
    <scope>NUCLEOTIDE SEQUENCE [LARGE SCALE GENOMIC DNA]</scope>
    <source>
        <strain evidence="4">S2_003_000_R2_14</strain>
    </source>
</reference>
<protein>
    <recommendedName>
        <fullName evidence="3">SbsA Ig-like domain-containing protein</fullName>
    </recommendedName>
</protein>
<dbReference type="Gene3D" id="2.60.40.1220">
    <property type="match status" value="1"/>
</dbReference>
<dbReference type="AlphaFoldDB" id="A0A2W5VSH2"/>
<sequence length="782" mass="80357">MIGPRTGGGGGSETGGGSATGGGSGGGSATGGGSETGGGTATGGGSATGGGAATGGGSAPDTTAPLVIATTPTNASTSVSVNTSLDITFSEPMNTATVVYVTTNNVTYGAPTWNGDNTRITLKPTAALPFNTMLTVTVGGQDVAGNGISPAYSYTFTTEATPDTTQPTLIETQPTDGGVGVPVSTELLFTFSEPMNPASVMVAIPSVVFGTPTWADNNTQLSIAPNAPLQPSTSYQVTVTGSDVAGNMLSAGTGFSFTTAAPPDTTAPTLVSSDPTSNEMNVPVTRRLSLTFSEPMNTSALQVTVDPDPGLGAPTWSLGDTKVTFAQTDDWDFSTSETVTLSGLDLAGNALSTTFKFTTEAPPDTTAPTVTSTSPDLGATGVPTQTAIEFNFSEPMNTASTQAAFTSTPAIACNFTWNAARTLMVCSHGTPLNAGASYTVTLGNGAVDDAGLSIATPYVLTFVTASAPDVTNPTVVSTSPTKGAVGAPRARFAGIRGYPAQISVTFSERMSQASVQGAFSIVSPTGFNGGTFSWSGNTMTYTPPDFFDWGQVVQVRINTGATDLAGNPLTDAPVTFSYRIRRRDTVTVTNNAANAALDGYIYGTSNCSSATVATGSSVTYAGDRYFSATPTLNVYRGYLTFSLANITQYANVDVDSAFLYLDKLYCNGSPFTATFGGSINAYHVNYGPALDLADCNILPINNRQYTVTNSATYPSVHSANVTSAVAEDVTNFVNRGSRSQFQLRTPNAVSDNDTTGDYCYFGTYNNATSTNRPYLSVTFTYD</sequence>
<evidence type="ECO:0000313" key="4">
    <source>
        <dbReference type="EMBL" id="PZR18624.1"/>
    </source>
</evidence>
<feature type="domain" description="SbsA Ig-like" evidence="3">
    <location>
        <begin position="61"/>
        <end position="158"/>
    </location>
</feature>
<evidence type="ECO:0000256" key="1">
    <source>
        <dbReference type="ARBA" id="ARBA00022729"/>
    </source>
</evidence>
<evidence type="ECO:0000259" key="3">
    <source>
        <dbReference type="Pfam" id="PF13205"/>
    </source>
</evidence>
<evidence type="ECO:0000313" key="5">
    <source>
        <dbReference type="Proteomes" id="UP000249061"/>
    </source>
</evidence>
<name>A0A2W5VSH2_9BACT</name>
<proteinExistence type="predicted"/>
<dbReference type="EMBL" id="QFQP01000001">
    <property type="protein sequence ID" value="PZR18624.1"/>
    <property type="molecule type" value="Genomic_DNA"/>
</dbReference>
<feature type="domain" description="SbsA Ig-like" evidence="3">
    <location>
        <begin position="364"/>
        <end position="464"/>
    </location>
</feature>
<dbReference type="InterPro" id="IPR032812">
    <property type="entry name" value="SbsA_Ig"/>
</dbReference>
<evidence type="ECO:0000256" key="2">
    <source>
        <dbReference type="SAM" id="MobiDB-lite"/>
    </source>
</evidence>
<dbReference type="Proteomes" id="UP000249061">
    <property type="component" value="Unassembled WGS sequence"/>
</dbReference>
<organism evidence="4 5">
    <name type="scientific">Archangium gephyra</name>
    <dbReference type="NCBI Taxonomy" id="48"/>
    <lineage>
        <taxon>Bacteria</taxon>
        <taxon>Pseudomonadati</taxon>
        <taxon>Myxococcota</taxon>
        <taxon>Myxococcia</taxon>
        <taxon>Myxococcales</taxon>
        <taxon>Cystobacterineae</taxon>
        <taxon>Archangiaceae</taxon>
        <taxon>Archangium</taxon>
    </lineage>
</organism>
<feature type="domain" description="SbsA Ig-like" evidence="3">
    <location>
        <begin position="163"/>
        <end position="259"/>
    </location>
</feature>
<feature type="region of interest" description="Disordered" evidence="2">
    <location>
        <begin position="1"/>
        <end position="65"/>
    </location>
</feature>
<dbReference type="Pfam" id="PF13205">
    <property type="entry name" value="Big_5"/>
    <property type="match status" value="5"/>
</dbReference>
<gene>
    <name evidence="4" type="ORF">DI536_01720</name>
</gene>
<feature type="region of interest" description="Disordered" evidence="2">
    <location>
        <begin position="359"/>
        <end position="379"/>
    </location>
</feature>
<feature type="domain" description="SbsA Ig-like" evidence="3">
    <location>
        <begin position="469"/>
        <end position="578"/>
    </location>
</feature>
<comment type="caution">
    <text evidence="4">The sequence shown here is derived from an EMBL/GenBank/DDBJ whole genome shotgun (WGS) entry which is preliminary data.</text>
</comment>